<dbReference type="Proteomes" id="UP001595756">
    <property type="component" value="Unassembled WGS sequence"/>
</dbReference>
<gene>
    <name evidence="2" type="ORF">ACFO0J_07630</name>
</gene>
<keyword evidence="3" id="KW-1185">Reference proteome</keyword>
<evidence type="ECO:0000313" key="3">
    <source>
        <dbReference type="Proteomes" id="UP001595756"/>
    </source>
</evidence>
<dbReference type="EMBL" id="JBHSDY010000004">
    <property type="protein sequence ID" value="MFC4297909.1"/>
    <property type="molecule type" value="Genomic_DNA"/>
</dbReference>
<feature type="compositionally biased region" description="Basic and acidic residues" evidence="1">
    <location>
        <begin position="130"/>
        <end position="148"/>
    </location>
</feature>
<dbReference type="RefSeq" id="WP_376812472.1">
    <property type="nucleotide sequence ID" value="NZ_JBHSDY010000004.1"/>
</dbReference>
<comment type="caution">
    <text evidence="2">The sequence shown here is derived from an EMBL/GenBank/DDBJ whole genome shotgun (WGS) entry which is preliminary data.</text>
</comment>
<accession>A0ABV8RXC1</accession>
<sequence>MGFFCARRMNGRISEGATVVGARRLRWAALAVSAALLSACSTTGESFRTSGLNQIVTGRTTMEQASGYLGAQPVDVWRQGDTTLARWAYKGTVATDAVYFRQEAWLRFGPDGTFQRMENSVNLPPKQHPRTAEEADREARAEQERIAREAPPQTVVVQSPEATDAAVAAPVAVPVVDDIQPASLAIPPDAAASPAQPAKSAKPVRSGQSAKAGRSSAAAKPSAAGAQGAASAANPLLPAGTKVIPGVTYPVQKQGH</sequence>
<feature type="region of interest" description="Disordered" evidence="1">
    <location>
        <begin position="116"/>
        <end position="158"/>
    </location>
</feature>
<organism evidence="2 3">
    <name type="scientific">Castellaniella hirudinis</name>
    <dbReference type="NCBI Taxonomy" id="1144617"/>
    <lineage>
        <taxon>Bacteria</taxon>
        <taxon>Pseudomonadati</taxon>
        <taxon>Pseudomonadota</taxon>
        <taxon>Betaproteobacteria</taxon>
        <taxon>Burkholderiales</taxon>
        <taxon>Alcaligenaceae</taxon>
        <taxon>Castellaniella</taxon>
    </lineage>
</organism>
<name>A0ABV8RXC1_9BURK</name>
<evidence type="ECO:0008006" key="4">
    <source>
        <dbReference type="Google" id="ProtNLM"/>
    </source>
</evidence>
<evidence type="ECO:0000256" key="1">
    <source>
        <dbReference type="SAM" id="MobiDB-lite"/>
    </source>
</evidence>
<proteinExistence type="predicted"/>
<evidence type="ECO:0000313" key="2">
    <source>
        <dbReference type="EMBL" id="MFC4297909.1"/>
    </source>
</evidence>
<reference evidence="3" key="1">
    <citation type="journal article" date="2019" name="Int. J. Syst. Evol. Microbiol.">
        <title>The Global Catalogue of Microorganisms (GCM) 10K type strain sequencing project: providing services to taxonomists for standard genome sequencing and annotation.</title>
        <authorList>
            <consortium name="The Broad Institute Genomics Platform"/>
            <consortium name="The Broad Institute Genome Sequencing Center for Infectious Disease"/>
            <person name="Wu L."/>
            <person name="Ma J."/>
        </authorList>
    </citation>
    <scope>NUCLEOTIDE SEQUENCE [LARGE SCALE GENOMIC DNA]</scope>
    <source>
        <strain evidence="3">CGMCC 1.19029</strain>
    </source>
</reference>
<protein>
    <recommendedName>
        <fullName evidence="4">Lipoprotein</fullName>
    </recommendedName>
</protein>
<feature type="region of interest" description="Disordered" evidence="1">
    <location>
        <begin position="187"/>
        <end position="223"/>
    </location>
</feature>